<dbReference type="PANTHER" id="PTHR48079">
    <property type="entry name" value="PROTEIN YEEZ"/>
    <property type="match status" value="1"/>
</dbReference>
<gene>
    <name evidence="2" type="ORF">SAMN05445850_7314</name>
</gene>
<dbReference type="RefSeq" id="WP_090811691.1">
    <property type="nucleotide sequence ID" value="NZ_FNKX01000003.1"/>
</dbReference>
<dbReference type="Pfam" id="PF01370">
    <property type="entry name" value="Epimerase"/>
    <property type="match status" value="1"/>
</dbReference>
<dbReference type="InterPro" id="IPR051783">
    <property type="entry name" value="NAD(P)-dependent_oxidoreduct"/>
</dbReference>
<evidence type="ECO:0000313" key="2">
    <source>
        <dbReference type="EMBL" id="SDR60430.1"/>
    </source>
</evidence>
<proteinExistence type="predicted"/>
<dbReference type="EMBL" id="FNKX01000003">
    <property type="protein sequence ID" value="SDR60430.1"/>
    <property type="molecule type" value="Genomic_DNA"/>
</dbReference>
<dbReference type="PANTHER" id="PTHR48079:SF6">
    <property type="entry name" value="NAD(P)-BINDING DOMAIN-CONTAINING PROTEIN-RELATED"/>
    <property type="match status" value="1"/>
</dbReference>
<dbReference type="GO" id="GO:0004029">
    <property type="term" value="F:aldehyde dehydrogenase (NAD+) activity"/>
    <property type="evidence" value="ECO:0007669"/>
    <property type="project" value="TreeGrafter"/>
</dbReference>
<dbReference type="GO" id="GO:0005737">
    <property type="term" value="C:cytoplasm"/>
    <property type="evidence" value="ECO:0007669"/>
    <property type="project" value="TreeGrafter"/>
</dbReference>
<reference evidence="3" key="1">
    <citation type="submission" date="2016-10" db="EMBL/GenBank/DDBJ databases">
        <authorList>
            <person name="Varghese N."/>
            <person name="Submissions S."/>
        </authorList>
    </citation>
    <scope>NUCLEOTIDE SEQUENCE [LARGE SCALE GENOMIC DNA]</scope>
    <source>
        <strain evidence="3">DUS833</strain>
    </source>
</reference>
<evidence type="ECO:0000259" key="1">
    <source>
        <dbReference type="Pfam" id="PF01370"/>
    </source>
</evidence>
<protein>
    <submittedName>
        <fullName evidence="2">Nucleoside-diphosphate-sugar epimerase</fullName>
    </submittedName>
</protein>
<accession>A0A1H1KEL6</accession>
<organism evidence="2 3">
    <name type="scientific">Paraburkholderia tuberum</name>
    <dbReference type="NCBI Taxonomy" id="157910"/>
    <lineage>
        <taxon>Bacteria</taxon>
        <taxon>Pseudomonadati</taxon>
        <taxon>Pseudomonadota</taxon>
        <taxon>Betaproteobacteria</taxon>
        <taxon>Burkholderiales</taxon>
        <taxon>Burkholderiaceae</taxon>
        <taxon>Paraburkholderia</taxon>
    </lineage>
</organism>
<dbReference type="AlphaFoldDB" id="A0A1H1KEL6"/>
<dbReference type="Gene3D" id="3.40.50.720">
    <property type="entry name" value="NAD(P)-binding Rossmann-like Domain"/>
    <property type="match status" value="1"/>
</dbReference>
<dbReference type="SUPFAM" id="SSF51735">
    <property type="entry name" value="NAD(P)-binding Rossmann-fold domains"/>
    <property type="match status" value="1"/>
</dbReference>
<keyword evidence="3" id="KW-1185">Reference proteome</keyword>
<dbReference type="Proteomes" id="UP000199365">
    <property type="component" value="Unassembled WGS sequence"/>
</dbReference>
<feature type="domain" description="NAD-dependent epimerase/dehydratase" evidence="1">
    <location>
        <begin position="3"/>
        <end position="217"/>
    </location>
</feature>
<sequence length="299" mass="31851">MRIFLTGATGFIGSALVPELIEAGHQVVGMTRSDQGAQALSAAGAEVHRGTLEDTDSLRSGAAKADAVIHLAFDHDFSHFVENCEKDKRAIAALGSALAGSDRPLLITSGTGVGSRDNGQPATEDVFNTSHPNPRIGSELAGNVQLEAGVNVSVMRLPQVHNPYRQGLITPLIQIARDKGVCAYVEEGRNRWPAGHLSDVVRLYRLAIEKGERGARYHAVGEEGVSAREIAEALGHGLKLPVVSIAREEAQAYFGWVAMFAALDMPASSAQTQARLGWRPTGPTLLADLNEARYVQVST</sequence>
<dbReference type="STRING" id="157910.SAMN05445850_7314"/>
<dbReference type="InterPro" id="IPR001509">
    <property type="entry name" value="Epimerase_deHydtase"/>
</dbReference>
<dbReference type="CDD" id="cd05262">
    <property type="entry name" value="SDR_a7"/>
    <property type="match status" value="1"/>
</dbReference>
<evidence type="ECO:0000313" key="3">
    <source>
        <dbReference type="Proteomes" id="UP000199365"/>
    </source>
</evidence>
<dbReference type="InterPro" id="IPR036291">
    <property type="entry name" value="NAD(P)-bd_dom_sf"/>
</dbReference>
<name>A0A1H1KEL6_9BURK</name>